<dbReference type="RefSeq" id="XP_018982914.1">
    <property type="nucleotide sequence ID" value="XM_019132996.1"/>
</dbReference>
<dbReference type="Proteomes" id="UP000094336">
    <property type="component" value="Unassembled WGS sequence"/>
</dbReference>
<dbReference type="InterPro" id="IPR018870">
    <property type="entry name" value="Tti2"/>
</dbReference>
<keyword evidence="3" id="KW-1185">Reference proteome</keyword>
<dbReference type="AlphaFoldDB" id="A0A1E3QIQ7"/>
<evidence type="ECO:0000256" key="1">
    <source>
        <dbReference type="ARBA" id="ARBA00034736"/>
    </source>
</evidence>
<organism evidence="2 3">
    <name type="scientific">Babjeviella inositovora NRRL Y-12698</name>
    <dbReference type="NCBI Taxonomy" id="984486"/>
    <lineage>
        <taxon>Eukaryota</taxon>
        <taxon>Fungi</taxon>
        <taxon>Dikarya</taxon>
        <taxon>Ascomycota</taxon>
        <taxon>Saccharomycotina</taxon>
        <taxon>Pichiomycetes</taxon>
        <taxon>Serinales incertae sedis</taxon>
        <taxon>Babjeviella</taxon>
    </lineage>
</organism>
<accession>A0A1E3QIQ7</accession>
<sequence length="444" mass="50074">MMQTQDLDPEGLRTLFSDAKTLVTDNLLKSPSTGVDMKLRRRREEAEFGGMRPQLGHSISSSNHEADNRAAWKLSGAMDKSLSMIQSGLQSILSKNTDRADYLKVVMQHYRFLVSFLLNVIDDDDLEVKIKGYEILQLLCTILLQAFPSKDLEMGTNRVAVETVKIFIQNNIISVFIEALQPGLYNYLPLNSSLSVQAHANSDLLTLLNQTYTVLNLLFRLQGFANHKLVNTNARPNSKNDYNTLVGENLLIQGVFRSLPLAINDTSKTDEGVVLQSENEFLPLETISCLLSHMETIILDLNEYTYLYLHKFVISLNSVISSPSIFFLNRKNTQRDVIVCQALTVYGLLIERLWLKIAMHRYDILGGLLLMIQLYYSMADVDSVSPEVMSLSKDIVQLLEVLSPGKPVDRIAECKKVVDSLERLDSYKKAQVCQSVRELLGVSE</sequence>
<dbReference type="Pfam" id="PF10521">
    <property type="entry name" value="Tti2"/>
    <property type="match status" value="1"/>
</dbReference>
<proteinExistence type="inferred from homology"/>
<name>A0A1E3QIQ7_9ASCO</name>
<dbReference type="GeneID" id="30150849"/>
<comment type="similarity">
    <text evidence="1">Belongs to the TTI2 family.</text>
</comment>
<protein>
    <submittedName>
        <fullName evidence="2">Uncharacterized protein</fullName>
    </submittedName>
</protein>
<dbReference type="GO" id="GO:0110078">
    <property type="term" value="C:TTT Hsp90 cochaperone complex"/>
    <property type="evidence" value="ECO:0007669"/>
    <property type="project" value="InterPro"/>
</dbReference>
<gene>
    <name evidence="2" type="ORF">BABINDRAFT_96222</name>
</gene>
<evidence type="ECO:0000313" key="3">
    <source>
        <dbReference type="Proteomes" id="UP000094336"/>
    </source>
</evidence>
<evidence type="ECO:0000313" key="2">
    <source>
        <dbReference type="EMBL" id="ODQ77586.1"/>
    </source>
</evidence>
<reference evidence="3" key="1">
    <citation type="submission" date="2016-05" db="EMBL/GenBank/DDBJ databases">
        <title>Comparative genomics of biotechnologically important yeasts.</title>
        <authorList>
            <consortium name="DOE Joint Genome Institute"/>
            <person name="Riley R."/>
            <person name="Haridas S."/>
            <person name="Wolfe K.H."/>
            <person name="Lopes M.R."/>
            <person name="Hittinger C.T."/>
            <person name="Goker M."/>
            <person name="Salamov A."/>
            <person name="Wisecaver J."/>
            <person name="Long T.M."/>
            <person name="Aerts A.L."/>
            <person name="Barry K."/>
            <person name="Choi C."/>
            <person name="Clum A."/>
            <person name="Coughlan A.Y."/>
            <person name="Deshpande S."/>
            <person name="Douglass A.P."/>
            <person name="Hanson S.J."/>
            <person name="Klenk H.-P."/>
            <person name="Labutti K."/>
            <person name="Lapidus A."/>
            <person name="Lindquist E."/>
            <person name="Lipzen A."/>
            <person name="Meier-Kolthoff J.P."/>
            <person name="Ohm R.A."/>
            <person name="Otillar R.P."/>
            <person name="Pangilinan J."/>
            <person name="Peng Y."/>
            <person name="Rokas A."/>
            <person name="Rosa C.A."/>
            <person name="Scheuner C."/>
            <person name="Sibirny A.A."/>
            <person name="Slot J.C."/>
            <person name="Stielow J.B."/>
            <person name="Sun H."/>
            <person name="Kurtzman C.P."/>
            <person name="Blackwell M."/>
            <person name="Grigoriev I.V."/>
            <person name="Jeffries T.W."/>
        </authorList>
    </citation>
    <scope>NUCLEOTIDE SEQUENCE [LARGE SCALE GENOMIC DNA]</scope>
    <source>
        <strain evidence="3">NRRL Y-12698</strain>
    </source>
</reference>
<dbReference type="EMBL" id="KV454439">
    <property type="protein sequence ID" value="ODQ77586.1"/>
    <property type="molecule type" value="Genomic_DNA"/>
</dbReference>